<sequence length="189" mass="21875">MKHIKLKTKEELNIYMNPIRQQLLRELAINAIPMTPKMLADKLSISASSVSHHIKKLLTIGVIELDHQEIIRGIKASYYKNAEVTVQIGLDTEDDFMEEREVYLQNSLANVYEGFRTQISKVKQKINTKEIDKNIWGDILTGVLYLDAKESSELLEIVQTYIEKHAKPQKDKNPWEYALVLYNTKDITD</sequence>
<proteinExistence type="predicted"/>
<dbReference type="RefSeq" id="WP_151142281.1">
    <property type="nucleotide sequence ID" value="NZ_WAGX01000004.1"/>
</dbReference>
<reference evidence="1 2" key="2">
    <citation type="submission" date="2020-02" db="EMBL/GenBank/DDBJ databases">
        <title>Candidatus Galacturonibacter soehngenii shows hetero-acetogenic catabolism of galacturonic acid but lacks a canonical carbon monoxide dehydrogenase/acetyl-CoA synthase complex.</title>
        <authorList>
            <person name="Diender M."/>
            <person name="Stouten G.R."/>
            <person name="Petersen J.F."/>
            <person name="Nielsen P.H."/>
            <person name="Dueholm M.S."/>
            <person name="Pronk J.T."/>
            <person name="Van Loosdrecht M.C.M."/>
        </authorList>
    </citation>
    <scope>NUCLEOTIDE SEQUENCE [LARGE SCALE GENOMIC DNA]</scope>
    <source>
        <strain evidence="1">GalUA</strain>
    </source>
</reference>
<dbReference type="InterPro" id="IPR036390">
    <property type="entry name" value="WH_DNA-bd_sf"/>
</dbReference>
<dbReference type="EMBL" id="WAGX01000004">
    <property type="protein sequence ID" value="KAB1439610.1"/>
    <property type="molecule type" value="Genomic_DNA"/>
</dbReference>
<dbReference type="SUPFAM" id="SSF46785">
    <property type="entry name" value="Winged helix' DNA-binding domain"/>
    <property type="match status" value="1"/>
</dbReference>
<dbReference type="InterPro" id="IPR036388">
    <property type="entry name" value="WH-like_DNA-bd_sf"/>
</dbReference>
<accession>A0A7V7UCE6</accession>
<dbReference type="OrthoDB" id="9788770at2"/>
<dbReference type="Gene3D" id="1.10.10.10">
    <property type="entry name" value="Winged helix-like DNA-binding domain superfamily/Winged helix DNA-binding domain"/>
    <property type="match status" value="1"/>
</dbReference>
<dbReference type="CDD" id="cd00090">
    <property type="entry name" value="HTH_ARSR"/>
    <property type="match status" value="1"/>
</dbReference>
<dbReference type="InterPro" id="IPR011991">
    <property type="entry name" value="ArsR-like_HTH"/>
</dbReference>
<comment type="caution">
    <text evidence="1">The sequence shown here is derived from an EMBL/GenBank/DDBJ whole genome shotgun (WGS) entry which is preliminary data.</text>
</comment>
<gene>
    <name evidence="1" type="ORF">F7O84_04245</name>
</gene>
<dbReference type="AlphaFoldDB" id="A0A7V7UCE6"/>
<evidence type="ECO:0000313" key="1">
    <source>
        <dbReference type="EMBL" id="KAB1439610.1"/>
    </source>
</evidence>
<protein>
    <submittedName>
        <fullName evidence="1">Helix-turn-helix transcriptional regulator</fullName>
    </submittedName>
</protein>
<dbReference type="Proteomes" id="UP000461768">
    <property type="component" value="Unassembled WGS sequence"/>
</dbReference>
<reference evidence="1 2" key="1">
    <citation type="submission" date="2019-09" db="EMBL/GenBank/DDBJ databases">
        <authorList>
            <person name="Valk L.C."/>
        </authorList>
    </citation>
    <scope>NUCLEOTIDE SEQUENCE [LARGE SCALE GENOMIC DNA]</scope>
    <source>
        <strain evidence="1">GalUA</strain>
    </source>
</reference>
<dbReference type="Pfam" id="PF12840">
    <property type="entry name" value="HTH_20"/>
    <property type="match status" value="1"/>
</dbReference>
<name>A0A7V7UCE6_9FIRM</name>
<keyword evidence="2" id="KW-1185">Reference proteome</keyword>
<evidence type="ECO:0000313" key="2">
    <source>
        <dbReference type="Proteomes" id="UP000461768"/>
    </source>
</evidence>
<organism evidence="1 2">
    <name type="scientific">Candidatus Galacturonatibacter soehngenii</name>
    <dbReference type="NCBI Taxonomy" id="2307010"/>
    <lineage>
        <taxon>Bacteria</taxon>
        <taxon>Bacillati</taxon>
        <taxon>Bacillota</taxon>
        <taxon>Clostridia</taxon>
        <taxon>Lachnospirales</taxon>
        <taxon>Lachnospiraceae</taxon>
        <taxon>Candidatus Galacturonatibacter</taxon>
    </lineage>
</organism>